<name>A0AAV5WDN0_9BILA</name>
<organism evidence="1 2">
    <name type="scientific">Pristionchus fissidentatus</name>
    <dbReference type="NCBI Taxonomy" id="1538716"/>
    <lineage>
        <taxon>Eukaryota</taxon>
        <taxon>Metazoa</taxon>
        <taxon>Ecdysozoa</taxon>
        <taxon>Nematoda</taxon>
        <taxon>Chromadorea</taxon>
        <taxon>Rhabditida</taxon>
        <taxon>Rhabditina</taxon>
        <taxon>Diplogasteromorpha</taxon>
        <taxon>Diplogasteroidea</taxon>
        <taxon>Neodiplogasteridae</taxon>
        <taxon>Pristionchus</taxon>
    </lineage>
</organism>
<evidence type="ECO:0000313" key="1">
    <source>
        <dbReference type="EMBL" id="GMT28808.1"/>
    </source>
</evidence>
<keyword evidence="2" id="KW-1185">Reference proteome</keyword>
<dbReference type="Proteomes" id="UP001432322">
    <property type="component" value="Unassembled WGS sequence"/>
</dbReference>
<gene>
    <name evidence="1" type="ORF">PFISCL1PPCAC_20105</name>
</gene>
<accession>A0AAV5WDN0</accession>
<comment type="caution">
    <text evidence="1">The sequence shown here is derived from an EMBL/GenBank/DDBJ whole genome shotgun (WGS) entry which is preliminary data.</text>
</comment>
<protein>
    <submittedName>
        <fullName evidence="1">Uncharacterized protein</fullName>
    </submittedName>
</protein>
<sequence>IDWGTRPMIRTDDYKFCRPMHNDRIEWRPPRMIRTVIYKLYHAMHNDHIEWRSPHMIRTAEYKLYHAIIASLHRIVIAPCFDQTACREIMMIHKECAEFLPMKKPTTKKVTKGKVNETNLNDLYDANDRIDD</sequence>
<dbReference type="AlphaFoldDB" id="A0AAV5WDN0"/>
<evidence type="ECO:0000313" key="2">
    <source>
        <dbReference type="Proteomes" id="UP001432322"/>
    </source>
</evidence>
<feature type="non-terminal residue" evidence="1">
    <location>
        <position position="1"/>
    </location>
</feature>
<reference evidence="1" key="1">
    <citation type="submission" date="2023-10" db="EMBL/GenBank/DDBJ databases">
        <title>Genome assembly of Pristionchus species.</title>
        <authorList>
            <person name="Yoshida K."/>
            <person name="Sommer R.J."/>
        </authorList>
    </citation>
    <scope>NUCLEOTIDE SEQUENCE</scope>
    <source>
        <strain evidence="1">RS5133</strain>
    </source>
</reference>
<proteinExistence type="predicted"/>
<dbReference type="EMBL" id="BTSY01000005">
    <property type="protein sequence ID" value="GMT28808.1"/>
    <property type="molecule type" value="Genomic_DNA"/>
</dbReference>